<gene>
    <name evidence="1" type="ORF">TELCIR_09534</name>
</gene>
<sequence>MFACGGHAAFPTVQHDMKDPGEYTKSVVSAFIDFGWQRALIRTATMLGIVIVCESIPNFGPILDLIG</sequence>
<accession>A0A2G9UEI8</accession>
<evidence type="ECO:0008006" key="3">
    <source>
        <dbReference type="Google" id="ProtNLM"/>
    </source>
</evidence>
<dbReference type="AlphaFoldDB" id="A0A2G9UEI8"/>
<keyword evidence="2" id="KW-1185">Reference proteome</keyword>
<proteinExistence type="predicted"/>
<dbReference type="EMBL" id="KZ346986">
    <property type="protein sequence ID" value="PIO68664.1"/>
    <property type="molecule type" value="Genomic_DNA"/>
</dbReference>
<dbReference type="Proteomes" id="UP000230423">
    <property type="component" value="Unassembled WGS sequence"/>
</dbReference>
<organism evidence="1 2">
    <name type="scientific">Teladorsagia circumcincta</name>
    <name type="common">Brown stomach worm</name>
    <name type="synonym">Ostertagia circumcincta</name>
    <dbReference type="NCBI Taxonomy" id="45464"/>
    <lineage>
        <taxon>Eukaryota</taxon>
        <taxon>Metazoa</taxon>
        <taxon>Ecdysozoa</taxon>
        <taxon>Nematoda</taxon>
        <taxon>Chromadorea</taxon>
        <taxon>Rhabditida</taxon>
        <taxon>Rhabditina</taxon>
        <taxon>Rhabditomorpha</taxon>
        <taxon>Strongyloidea</taxon>
        <taxon>Trichostrongylidae</taxon>
        <taxon>Teladorsagia</taxon>
    </lineage>
</organism>
<reference evidence="1 2" key="1">
    <citation type="submission" date="2015-09" db="EMBL/GenBank/DDBJ databases">
        <title>Draft genome of the parasitic nematode Teladorsagia circumcincta isolate WARC Sus (inbred).</title>
        <authorList>
            <person name="Mitreva M."/>
        </authorList>
    </citation>
    <scope>NUCLEOTIDE SEQUENCE [LARGE SCALE GENOMIC DNA]</scope>
    <source>
        <strain evidence="1 2">S</strain>
    </source>
</reference>
<evidence type="ECO:0000313" key="1">
    <source>
        <dbReference type="EMBL" id="PIO68664.1"/>
    </source>
</evidence>
<evidence type="ECO:0000313" key="2">
    <source>
        <dbReference type="Proteomes" id="UP000230423"/>
    </source>
</evidence>
<dbReference type="OrthoDB" id="655540at2759"/>
<name>A0A2G9UEI8_TELCI</name>
<protein>
    <recommendedName>
        <fullName evidence="3">Amino acid transporter transmembrane domain-containing protein</fullName>
    </recommendedName>
</protein>